<keyword evidence="3" id="KW-1185">Reference proteome</keyword>
<dbReference type="EMBL" id="LVYV01000023">
    <property type="protein sequence ID" value="KZD22414.1"/>
    <property type="molecule type" value="Genomic_DNA"/>
</dbReference>
<feature type="transmembrane region" description="Helical" evidence="1">
    <location>
        <begin position="120"/>
        <end position="140"/>
    </location>
</feature>
<evidence type="ECO:0008006" key="4">
    <source>
        <dbReference type="Google" id="ProtNLM"/>
    </source>
</evidence>
<dbReference type="AlphaFoldDB" id="A0A163YQ39"/>
<comment type="caution">
    <text evidence="2">The sequence shown here is derived from an EMBL/GenBank/DDBJ whole genome shotgun (WGS) entry which is preliminary data.</text>
</comment>
<keyword evidence="1" id="KW-0812">Transmembrane</keyword>
<organism evidence="2 3">
    <name type="scientific">Tardiphaga robiniae</name>
    <dbReference type="NCBI Taxonomy" id="943830"/>
    <lineage>
        <taxon>Bacteria</taxon>
        <taxon>Pseudomonadati</taxon>
        <taxon>Pseudomonadota</taxon>
        <taxon>Alphaproteobacteria</taxon>
        <taxon>Hyphomicrobiales</taxon>
        <taxon>Nitrobacteraceae</taxon>
        <taxon>Tardiphaga</taxon>
    </lineage>
</organism>
<feature type="transmembrane region" description="Helical" evidence="1">
    <location>
        <begin position="152"/>
        <end position="177"/>
    </location>
</feature>
<feature type="transmembrane region" description="Helical" evidence="1">
    <location>
        <begin position="183"/>
        <end position="209"/>
    </location>
</feature>
<proteinExistence type="predicted"/>
<feature type="transmembrane region" description="Helical" evidence="1">
    <location>
        <begin position="269"/>
        <end position="286"/>
    </location>
</feature>
<feature type="transmembrane region" description="Helical" evidence="1">
    <location>
        <begin position="322"/>
        <end position="343"/>
    </location>
</feature>
<protein>
    <recommendedName>
        <fullName evidence="4">DUF2029 domain-containing protein</fullName>
    </recommendedName>
</protein>
<name>A0A163YQ39_9BRAD</name>
<keyword evidence="1" id="KW-0472">Membrane</keyword>
<evidence type="ECO:0000313" key="3">
    <source>
        <dbReference type="Proteomes" id="UP000076574"/>
    </source>
</evidence>
<feature type="transmembrane region" description="Helical" evidence="1">
    <location>
        <begin position="298"/>
        <end position="315"/>
    </location>
</feature>
<feature type="transmembrane region" description="Helical" evidence="1">
    <location>
        <begin position="66"/>
        <end position="87"/>
    </location>
</feature>
<reference evidence="2 3" key="1">
    <citation type="submission" date="2016-03" db="EMBL/GenBank/DDBJ databases">
        <title>Microsymbionts genomes from the relict species Vavilovia formosa (Stev.) Fed.</title>
        <authorList>
            <person name="Kopat V."/>
            <person name="Chirak E."/>
            <person name="Kimeklis A."/>
            <person name="Andronov E."/>
        </authorList>
    </citation>
    <scope>NUCLEOTIDE SEQUENCE [LARGE SCALE GENOMIC DNA]</scope>
    <source>
        <strain evidence="2 3">Vaf07</strain>
    </source>
</reference>
<dbReference type="STRING" id="943830.A4A58_10320"/>
<sequence length="501" mass="55047">MAIGAVYAGWAGEDANWDWQNYHEYNVWALLNGRYDHDVIPPGFQTHFNPIIYFPWYYLRHALPPAIAGMTMGAVHGLNLALVYWLSRIVLGHAANAMTVVAALLLAALGPMTLSEVGTSFSDILTAIPIIAGLALMLAADEPRPIRYVVAGFLVGLALGFKLTNIVFAIGLAGAALAAARPLVAVTCLAIGGAIGTIMTGGVWSVMLWREFGNPFFPLLNSLFPSPEMREITVLDRQFIPKGILDGLAYPFHWLVGNFRSSELPFRDARFAMLCVLLPIAFIAQMKHTRAIFSRRDLQLLIFFVTSYAVWLTLFSIQRYAVALELLTGPLIVLLLVRIVTAFRSTTPTYPVGQHASRSIFIIAAIIAAWSQPTDWWRRPWSNPYAPMISSRLSRPATYLLLDKPLAFVAPLLPAGSRFYTITDLALPILPAGKYDNRIRAGLKEPLPGGVWEMHIKGQPFRTEALATYDLMIDASQPCVEIEGAQLGSANIACPLRPTGS</sequence>
<evidence type="ECO:0000256" key="1">
    <source>
        <dbReference type="SAM" id="Phobius"/>
    </source>
</evidence>
<feature type="transmembrane region" description="Helical" evidence="1">
    <location>
        <begin position="94"/>
        <end position="114"/>
    </location>
</feature>
<accession>A0A163YQ39</accession>
<gene>
    <name evidence="2" type="ORF">A4A58_10320</name>
</gene>
<evidence type="ECO:0000313" key="2">
    <source>
        <dbReference type="EMBL" id="KZD22414.1"/>
    </source>
</evidence>
<dbReference type="Proteomes" id="UP000076574">
    <property type="component" value="Unassembled WGS sequence"/>
</dbReference>
<keyword evidence="1" id="KW-1133">Transmembrane helix</keyword>